<dbReference type="InterPro" id="IPR003772">
    <property type="entry name" value="YceD"/>
</dbReference>
<keyword evidence="4" id="KW-0690">Ribosome biogenesis</keyword>
<comment type="caution">
    <text evidence="7">The sequence shown here is derived from an EMBL/GenBank/DDBJ whole genome shotgun (WGS) entry which is preliminary data.</text>
</comment>
<name>A0AAI9SBQ6_9BURK</name>
<dbReference type="InterPro" id="IPR039255">
    <property type="entry name" value="YceD_bac"/>
</dbReference>
<evidence type="ECO:0000313" key="8">
    <source>
        <dbReference type="Proteomes" id="UP000469462"/>
    </source>
</evidence>
<evidence type="ECO:0000256" key="4">
    <source>
        <dbReference type="ARBA" id="ARBA00022517"/>
    </source>
</evidence>
<accession>A0AAI9SBQ6</accession>
<proteinExistence type="inferred from homology"/>
<dbReference type="GO" id="GO:0005829">
    <property type="term" value="C:cytosol"/>
    <property type="evidence" value="ECO:0007669"/>
    <property type="project" value="TreeGrafter"/>
</dbReference>
<dbReference type="PANTHER" id="PTHR38099:SF1">
    <property type="entry name" value="LARGE RIBOSOMAL RNA SUBUNIT ACCUMULATION PROTEIN YCED"/>
    <property type="match status" value="1"/>
</dbReference>
<dbReference type="Proteomes" id="UP000469462">
    <property type="component" value="Unassembled WGS sequence"/>
</dbReference>
<evidence type="ECO:0000256" key="3">
    <source>
        <dbReference type="ARBA" id="ARBA00015716"/>
    </source>
</evidence>
<evidence type="ECO:0000256" key="2">
    <source>
        <dbReference type="ARBA" id="ARBA00010740"/>
    </source>
</evidence>
<feature type="region of interest" description="Disordered" evidence="6">
    <location>
        <begin position="138"/>
        <end position="160"/>
    </location>
</feature>
<keyword evidence="8" id="KW-1185">Reference proteome</keyword>
<dbReference type="GO" id="GO:0042254">
    <property type="term" value="P:ribosome biogenesis"/>
    <property type="evidence" value="ECO:0007669"/>
    <property type="project" value="UniProtKB-KW"/>
</dbReference>
<comment type="function">
    <text evidence="1">Plays a role in synthesis, processing and/or stability of 23S rRNA.</text>
</comment>
<dbReference type="RefSeq" id="WP_139688797.1">
    <property type="nucleotide sequence ID" value="NZ_WEHW01000017.1"/>
</dbReference>
<evidence type="ECO:0000256" key="6">
    <source>
        <dbReference type="SAM" id="MobiDB-lite"/>
    </source>
</evidence>
<comment type="similarity">
    <text evidence="2">Belongs to the DUF177 domain family.</text>
</comment>
<evidence type="ECO:0000313" key="7">
    <source>
        <dbReference type="EMBL" id="KAB7651298.1"/>
    </source>
</evidence>
<sequence length="172" mass="19154">MTQYVDIFELCKREEELEGEVPVKNLPQLCTFLATDRGVIKFAASGEGEIRGLPAATLSMEGDVDMFCARCNKPVTVHIESEAVFRFVKTEAEANALPIEDDEEGEDVAVGSRHFDLEDWVEEEAILSLPRMAVHEDGCEEKPVWEDEPEAEEEKRPNPFAALAALKNKGNS</sequence>
<dbReference type="Pfam" id="PF02620">
    <property type="entry name" value="YceD"/>
    <property type="match status" value="1"/>
</dbReference>
<protein>
    <recommendedName>
        <fullName evidence="3">Large ribosomal RNA subunit accumulation protein YceD</fullName>
    </recommendedName>
    <alternativeName>
        <fullName evidence="5">23S rRNA accumulation protein YceD</fullName>
    </alternativeName>
</protein>
<dbReference type="PANTHER" id="PTHR38099">
    <property type="entry name" value="LARGE RIBOSOMAL RNA SUBUNIT ACCUMULATION PROTEIN YCED"/>
    <property type="match status" value="1"/>
</dbReference>
<dbReference type="AlphaFoldDB" id="A0AAI9SBQ6"/>
<dbReference type="EMBL" id="WEHW01000017">
    <property type="protein sequence ID" value="KAB7651298.1"/>
    <property type="molecule type" value="Genomic_DNA"/>
</dbReference>
<gene>
    <name evidence="7" type="ORF">GBM96_06175</name>
</gene>
<evidence type="ECO:0000256" key="1">
    <source>
        <dbReference type="ARBA" id="ARBA00002868"/>
    </source>
</evidence>
<reference evidence="7 8" key="1">
    <citation type="submission" date="2019-10" db="EMBL/GenBank/DDBJ databases">
        <title>Genome diversity of Sutterella seckii.</title>
        <authorList>
            <person name="Chaplin A.V."/>
            <person name="Sokolova S.R."/>
            <person name="Mosin K.A."/>
            <person name="Ivanova E.L."/>
            <person name="Kochetkova T.O."/>
            <person name="Goltsov A.Y."/>
            <person name="Trofimov D.Y."/>
            <person name="Efimov B.A."/>
        </authorList>
    </citation>
    <scope>NUCLEOTIDE SEQUENCE [LARGE SCALE GENOMIC DNA]</scope>
    <source>
        <strain evidence="7 8">ASD3426</strain>
    </source>
</reference>
<organism evidence="7 8">
    <name type="scientific">Sutterella seckii</name>
    <dbReference type="NCBI Taxonomy" id="1944635"/>
    <lineage>
        <taxon>Bacteria</taxon>
        <taxon>Pseudomonadati</taxon>
        <taxon>Pseudomonadota</taxon>
        <taxon>Betaproteobacteria</taxon>
        <taxon>Burkholderiales</taxon>
        <taxon>Sutterellaceae</taxon>
        <taxon>Sutterella</taxon>
    </lineage>
</organism>
<evidence type="ECO:0000256" key="5">
    <source>
        <dbReference type="ARBA" id="ARBA00031841"/>
    </source>
</evidence>